<feature type="domain" description="Aminoacyl-tRNA synthetase class II (D/K/N)" evidence="7">
    <location>
        <begin position="274"/>
        <end position="603"/>
    </location>
</feature>
<dbReference type="Gene3D" id="3.30.930.10">
    <property type="entry name" value="Bira Bifunctional Protein, Domain 2"/>
    <property type="match status" value="2"/>
</dbReference>
<dbReference type="SUPFAM" id="SSF50249">
    <property type="entry name" value="Nucleic acid-binding proteins"/>
    <property type="match status" value="1"/>
</dbReference>
<dbReference type="InterPro" id="IPR012340">
    <property type="entry name" value="NA-bd_OB-fold"/>
</dbReference>
<reference evidence="9" key="1">
    <citation type="submission" date="2013-08" db="EMBL/GenBank/DDBJ databases">
        <title>Gene expansion shapes genome architecture in the human pathogen Lichtheimia corymbifera: an evolutionary genomics analysis in the ancient terrestrial Mucorales (Mucoromycotina).</title>
        <authorList>
            <person name="Schwartze V.U."/>
            <person name="Winter S."/>
            <person name="Shelest E."/>
            <person name="Marcet-Houben M."/>
            <person name="Horn F."/>
            <person name="Wehner S."/>
            <person name="Hoffmann K."/>
            <person name="Riege K."/>
            <person name="Sammeth M."/>
            <person name="Nowrousian M."/>
            <person name="Valiante V."/>
            <person name="Linde J."/>
            <person name="Jacobsen I.D."/>
            <person name="Marz M."/>
            <person name="Brakhage A.A."/>
            <person name="Gabaldon T."/>
            <person name="Bocker S."/>
            <person name="Voigt K."/>
        </authorList>
    </citation>
    <scope>NUCLEOTIDE SEQUENCE [LARGE SCALE GENOMIC DNA]</scope>
    <source>
        <strain evidence="9">FSU 9682</strain>
    </source>
</reference>
<evidence type="ECO:0000256" key="3">
    <source>
        <dbReference type="ARBA" id="ARBA00022741"/>
    </source>
</evidence>
<keyword evidence="5" id="KW-0648">Protein biosynthesis</keyword>
<keyword evidence="3" id="KW-0547">Nucleotide-binding</keyword>
<dbReference type="PANTHER" id="PTHR22594">
    <property type="entry name" value="ASPARTYL/LYSYL-TRNA SYNTHETASE"/>
    <property type="match status" value="1"/>
</dbReference>
<gene>
    <name evidence="9" type="ORF">LCOR_08972.1</name>
</gene>
<dbReference type="Gene3D" id="3.30.1360.30">
    <property type="entry name" value="GAD-like domain"/>
    <property type="match status" value="1"/>
</dbReference>
<organism evidence="9 10">
    <name type="scientific">Lichtheimia corymbifera JMRC:FSU:9682</name>
    <dbReference type="NCBI Taxonomy" id="1263082"/>
    <lineage>
        <taxon>Eukaryota</taxon>
        <taxon>Fungi</taxon>
        <taxon>Fungi incertae sedis</taxon>
        <taxon>Mucoromycota</taxon>
        <taxon>Mucoromycotina</taxon>
        <taxon>Mucoromycetes</taxon>
        <taxon>Mucorales</taxon>
        <taxon>Lichtheimiaceae</taxon>
        <taxon>Lichtheimia</taxon>
    </lineage>
</organism>
<dbReference type="InterPro" id="IPR045864">
    <property type="entry name" value="aa-tRNA-synth_II/BPL/LPL"/>
</dbReference>
<dbReference type="GO" id="GO:0005524">
    <property type="term" value="F:ATP binding"/>
    <property type="evidence" value="ECO:0007669"/>
    <property type="project" value="UniProtKB-KW"/>
</dbReference>
<dbReference type="GO" id="GO:0006422">
    <property type="term" value="P:aspartyl-tRNA aminoacylation"/>
    <property type="evidence" value="ECO:0007669"/>
    <property type="project" value="TreeGrafter"/>
</dbReference>
<evidence type="ECO:0000313" key="9">
    <source>
        <dbReference type="EMBL" id="CDH58094.1"/>
    </source>
</evidence>
<dbReference type="InterPro" id="IPR004365">
    <property type="entry name" value="NA-bd_OB_tRNA"/>
</dbReference>
<evidence type="ECO:0000259" key="8">
    <source>
        <dbReference type="Pfam" id="PF01336"/>
    </source>
</evidence>
<comment type="caution">
    <text evidence="9">The sequence shown here is derived from an EMBL/GenBank/DDBJ whole genome shotgun (WGS) entry which is preliminary data.</text>
</comment>
<evidence type="ECO:0000256" key="5">
    <source>
        <dbReference type="ARBA" id="ARBA00022917"/>
    </source>
</evidence>
<dbReference type="SUPFAM" id="SSF55681">
    <property type="entry name" value="Class II aaRS and biotin synthetases"/>
    <property type="match status" value="1"/>
</dbReference>
<keyword evidence="6" id="KW-0030">Aminoacyl-tRNA synthetase</keyword>
<dbReference type="OrthoDB" id="439710at2759"/>
<evidence type="ECO:0000256" key="2">
    <source>
        <dbReference type="ARBA" id="ARBA00022598"/>
    </source>
</evidence>
<keyword evidence="10" id="KW-1185">Reference proteome</keyword>
<dbReference type="SUPFAM" id="SSF55261">
    <property type="entry name" value="GAD domain-like"/>
    <property type="match status" value="1"/>
</dbReference>
<dbReference type="AlphaFoldDB" id="A0A068S750"/>
<dbReference type="PANTHER" id="PTHR22594:SF5">
    <property type="entry name" value="ASPARTATE--TRNA LIGASE, MITOCHONDRIAL"/>
    <property type="match status" value="1"/>
</dbReference>
<feature type="domain" description="OB" evidence="8">
    <location>
        <begin position="83"/>
        <end position="165"/>
    </location>
</feature>
<dbReference type="Gene3D" id="2.40.50.140">
    <property type="entry name" value="Nucleic acid-binding proteins"/>
    <property type="match status" value="1"/>
</dbReference>
<dbReference type="InterPro" id="IPR004115">
    <property type="entry name" value="GAD-like_sf"/>
</dbReference>
<dbReference type="GO" id="GO:0004815">
    <property type="term" value="F:aspartate-tRNA ligase activity"/>
    <property type="evidence" value="ECO:0007669"/>
    <property type="project" value="TreeGrafter"/>
</dbReference>
<evidence type="ECO:0000313" key="10">
    <source>
        <dbReference type="Proteomes" id="UP000027586"/>
    </source>
</evidence>
<sequence length="633" mass="71328">MSTRIAHIVQRSTTLSITRQRLQPTLRFASLRRQRLHASCQIRSKQHEPSMVGYRDSDRFHGSYPQRTIKCGHLGAKNEGERVVLTGWVQTPRAMSQDLIFIPIRDATGTTQLVFRSGDSQLRADIQKLTTESVICAEGIVRKRPEEMINKHQSTGAIEVELDKIYCLNPASTSLPFWPSQPLKNLPNEEVRLRYRYLDLRRPDLQNNIRLRSKVANTVRQCLIDNDFVEIETPTLFKSTPEGAREYIVPTRKKDCSVFSRRGSSSGSTARIYTDLEMSFVTPRDIQSIVQGFITQIWDKALGIKLDDSTFRHMTYHEAMTKYGSDKPDVRFDMQIKDIGSYLPDMVDKNSVLDCLVVKKGAAALTGGTLKAMQKELELADEKDFAFVKINENNIHSWPSKCGKLKHSSHAQQASAMNTDLGIDVGDLVLVHKREQYLYGGNTLMGRVRLHLAGVLQNLGVMKLDPNAYKFLWIESFPLFTPDEQGIRTWQATHHPFTAPFDEDIPLLATDPAKVRGQHYDLVLNGMEIGGGSIRIHSPVMQNFIFDKVLQLERHEYERFDHLIDALSAGCPPHGGIALGFDRLMSILCHASSIRDVIAFPKAAGGKDLVVNSPSEVTAAQLNEYGLKLADKE</sequence>
<accession>A0A068S750</accession>
<dbReference type="InterPro" id="IPR004364">
    <property type="entry name" value="Aa-tRNA-synt_II"/>
</dbReference>
<comment type="similarity">
    <text evidence="1">Belongs to the class-II aminoacyl-tRNA synthetase family. Type 1 subfamily.</text>
</comment>
<evidence type="ECO:0000256" key="6">
    <source>
        <dbReference type="ARBA" id="ARBA00023146"/>
    </source>
</evidence>
<dbReference type="CDD" id="cd04317">
    <property type="entry name" value="EcAspRS_like_N"/>
    <property type="match status" value="1"/>
</dbReference>
<dbReference type="GO" id="GO:0003676">
    <property type="term" value="F:nucleic acid binding"/>
    <property type="evidence" value="ECO:0007669"/>
    <property type="project" value="InterPro"/>
</dbReference>
<dbReference type="InterPro" id="IPR047089">
    <property type="entry name" value="Asp-tRNA-ligase_1_N"/>
</dbReference>
<dbReference type="Proteomes" id="UP000027586">
    <property type="component" value="Unassembled WGS sequence"/>
</dbReference>
<keyword evidence="4" id="KW-0067">ATP-binding</keyword>
<evidence type="ECO:0000259" key="7">
    <source>
        <dbReference type="Pfam" id="PF00152"/>
    </source>
</evidence>
<protein>
    <submittedName>
        <fullName evidence="9">Aspartyl-trna synthetase</fullName>
    </submittedName>
</protein>
<dbReference type="PRINTS" id="PR01042">
    <property type="entry name" value="TRNASYNTHASP"/>
</dbReference>
<evidence type="ECO:0000256" key="1">
    <source>
        <dbReference type="ARBA" id="ARBA00006303"/>
    </source>
</evidence>
<proteinExistence type="inferred from homology"/>
<evidence type="ECO:0000256" key="4">
    <source>
        <dbReference type="ARBA" id="ARBA00022840"/>
    </source>
</evidence>
<keyword evidence="2" id="KW-0436">Ligase</keyword>
<dbReference type="InterPro" id="IPR002312">
    <property type="entry name" value="Asp/Asn-tRNA-synth_IIb"/>
</dbReference>
<feature type="domain" description="Aminoacyl-tRNA synthetase class II (D/K/N)" evidence="7">
    <location>
        <begin position="188"/>
        <end position="255"/>
    </location>
</feature>
<name>A0A068S750_9FUNG</name>
<dbReference type="EMBL" id="CBTN010000052">
    <property type="protein sequence ID" value="CDH58094.1"/>
    <property type="molecule type" value="Genomic_DNA"/>
</dbReference>
<dbReference type="Pfam" id="PF00152">
    <property type="entry name" value="tRNA-synt_2"/>
    <property type="match status" value="2"/>
</dbReference>
<dbReference type="GO" id="GO:0005739">
    <property type="term" value="C:mitochondrion"/>
    <property type="evidence" value="ECO:0007669"/>
    <property type="project" value="TreeGrafter"/>
</dbReference>
<dbReference type="Pfam" id="PF01336">
    <property type="entry name" value="tRNA_anti-codon"/>
    <property type="match status" value="1"/>
</dbReference>
<dbReference type="VEuPathDB" id="FungiDB:LCOR_08972.1"/>